<dbReference type="OrthoDB" id="2161133at2759"/>
<sequence length="361" mass="40182">MSKKVLLIGAGLTASLIANILKRVDKTLKIPLEIHIWEKSRGVGGRFSTSRNPNNSSCIADLGAQYLTRTVSNTLTKPYFDSLFEQGLIRKFPTSDIPSFKQSLVGEKENYVCTSGTGSVVKHFLTQTEVKNITFNRRVVSISVTEDGRVEVIPEGKSHSELFDFVISTIPVPQILQLENIDAILKKSDQDLKRKLSEVSYTSRYALGLFYNTQLIINPPEAAVNFVDDNPIVRYWTLEDEKRRLGDSNRPRDSNSAVVIHTSVTFGAENIDKELDNIKEVLLTEIKGKFKTLEGAQPDYVKCHKWRYSQVNQGYEGSPGFVVLSKSPLILAAGDGFVQSGFENCVLSAENTAQQLISTIN</sequence>
<evidence type="ECO:0000259" key="1">
    <source>
        <dbReference type="Pfam" id="PF01593"/>
    </source>
</evidence>
<accession>A0A8J2Q5W3</accession>
<dbReference type="PANTHER" id="PTHR23357">
    <property type="entry name" value="RENALASE"/>
    <property type="match status" value="1"/>
</dbReference>
<dbReference type="EMBL" id="CAJVCH010570564">
    <property type="protein sequence ID" value="CAG7835216.1"/>
    <property type="molecule type" value="Genomic_DNA"/>
</dbReference>
<dbReference type="GO" id="GO:0005576">
    <property type="term" value="C:extracellular region"/>
    <property type="evidence" value="ECO:0007669"/>
    <property type="project" value="TreeGrafter"/>
</dbReference>
<dbReference type="InterPro" id="IPR002937">
    <property type="entry name" value="Amino_oxidase"/>
</dbReference>
<name>A0A8J2Q5W3_9HEXA</name>
<gene>
    <name evidence="2" type="ORF">AFUS01_LOCUS44618</name>
</gene>
<dbReference type="Proteomes" id="UP000708208">
    <property type="component" value="Unassembled WGS sequence"/>
</dbReference>
<evidence type="ECO:0000313" key="3">
    <source>
        <dbReference type="Proteomes" id="UP000708208"/>
    </source>
</evidence>
<reference evidence="2" key="1">
    <citation type="submission" date="2021-06" db="EMBL/GenBank/DDBJ databases">
        <authorList>
            <person name="Hodson N. C."/>
            <person name="Mongue J. A."/>
            <person name="Jaron S. K."/>
        </authorList>
    </citation>
    <scope>NUCLEOTIDE SEQUENCE</scope>
</reference>
<feature type="domain" description="Amine oxidase" evidence="1">
    <location>
        <begin position="104"/>
        <end position="357"/>
    </location>
</feature>
<keyword evidence="3" id="KW-1185">Reference proteome</keyword>
<dbReference type="PANTHER" id="PTHR23357:SF1">
    <property type="entry name" value="RENALASE"/>
    <property type="match status" value="1"/>
</dbReference>
<dbReference type="Pfam" id="PF13450">
    <property type="entry name" value="NAD_binding_8"/>
    <property type="match status" value="1"/>
</dbReference>
<comment type="caution">
    <text evidence="2">The sequence shown here is derived from an EMBL/GenBank/DDBJ whole genome shotgun (WGS) entry which is preliminary data.</text>
</comment>
<organism evidence="2 3">
    <name type="scientific">Allacma fusca</name>
    <dbReference type="NCBI Taxonomy" id="39272"/>
    <lineage>
        <taxon>Eukaryota</taxon>
        <taxon>Metazoa</taxon>
        <taxon>Ecdysozoa</taxon>
        <taxon>Arthropoda</taxon>
        <taxon>Hexapoda</taxon>
        <taxon>Collembola</taxon>
        <taxon>Symphypleona</taxon>
        <taxon>Sminthuridae</taxon>
        <taxon>Allacma</taxon>
    </lineage>
</organism>
<evidence type="ECO:0000313" key="2">
    <source>
        <dbReference type="EMBL" id="CAG7835216.1"/>
    </source>
</evidence>
<dbReference type="AlphaFoldDB" id="A0A8J2Q5W3"/>
<dbReference type="GO" id="GO:0016651">
    <property type="term" value="F:oxidoreductase activity, acting on NAD(P)H"/>
    <property type="evidence" value="ECO:0007669"/>
    <property type="project" value="InterPro"/>
</dbReference>
<dbReference type="InterPro" id="IPR040174">
    <property type="entry name" value="RNLS"/>
</dbReference>
<proteinExistence type="predicted"/>
<protein>
    <recommendedName>
        <fullName evidence="1">Amine oxidase domain-containing protein</fullName>
    </recommendedName>
</protein>
<dbReference type="Pfam" id="PF01593">
    <property type="entry name" value="Amino_oxidase"/>
    <property type="match status" value="1"/>
</dbReference>